<reference evidence="9" key="1">
    <citation type="submission" date="2020-10" db="EMBL/GenBank/DDBJ databases">
        <authorList>
            <person name="Gilroy R."/>
        </authorList>
    </citation>
    <scope>NUCLEOTIDE SEQUENCE</scope>
    <source>
        <strain evidence="9">CHK197-8231</strain>
    </source>
</reference>
<dbReference type="Gene3D" id="3.90.1150.10">
    <property type="entry name" value="Aspartate Aminotransferase, domain 1"/>
    <property type="match status" value="1"/>
</dbReference>
<evidence type="ECO:0000259" key="8">
    <source>
        <dbReference type="Pfam" id="PF00266"/>
    </source>
</evidence>
<dbReference type="PROSITE" id="PS00595">
    <property type="entry name" value="AA_TRANSFER_CLASS_5"/>
    <property type="match status" value="1"/>
</dbReference>
<dbReference type="PANTHER" id="PTHR43586:SF8">
    <property type="entry name" value="CYSTEINE DESULFURASE 1, CHLOROPLASTIC"/>
    <property type="match status" value="1"/>
</dbReference>
<comment type="catalytic activity">
    <reaction evidence="6">
        <text>(sulfur carrier)-H + L-cysteine = (sulfur carrier)-SH + L-alanine</text>
        <dbReference type="Rhea" id="RHEA:43892"/>
        <dbReference type="Rhea" id="RHEA-COMP:14737"/>
        <dbReference type="Rhea" id="RHEA-COMP:14739"/>
        <dbReference type="ChEBI" id="CHEBI:29917"/>
        <dbReference type="ChEBI" id="CHEBI:35235"/>
        <dbReference type="ChEBI" id="CHEBI:57972"/>
        <dbReference type="ChEBI" id="CHEBI:64428"/>
        <dbReference type="EC" id="2.8.1.7"/>
    </reaction>
</comment>
<protein>
    <recommendedName>
        <fullName evidence="3">cysteine desulfurase</fullName>
        <ecNumber evidence="3">2.8.1.7</ecNumber>
    </recommendedName>
</protein>
<dbReference type="InterPro" id="IPR015424">
    <property type="entry name" value="PyrdxlP-dep_Trfase"/>
</dbReference>
<dbReference type="AlphaFoldDB" id="A0A9D1HUS9"/>
<comment type="caution">
    <text evidence="9">The sequence shown here is derived from an EMBL/GenBank/DDBJ whole genome shotgun (WGS) entry which is preliminary data.</text>
</comment>
<name>A0A9D1HUS9_9BACT</name>
<evidence type="ECO:0000256" key="7">
    <source>
        <dbReference type="RuleBase" id="RU004504"/>
    </source>
</evidence>
<evidence type="ECO:0000256" key="3">
    <source>
        <dbReference type="ARBA" id="ARBA00012239"/>
    </source>
</evidence>
<evidence type="ECO:0000256" key="5">
    <source>
        <dbReference type="ARBA" id="ARBA00022898"/>
    </source>
</evidence>
<dbReference type="InterPro" id="IPR016454">
    <property type="entry name" value="Cysteine_dSase"/>
</dbReference>
<evidence type="ECO:0000313" key="10">
    <source>
        <dbReference type="Proteomes" id="UP000824087"/>
    </source>
</evidence>
<dbReference type="InterPro" id="IPR000192">
    <property type="entry name" value="Aminotrans_V_dom"/>
</dbReference>
<sequence>MNRDDFPILDGTLIYFDNGATTLKPRQMVEATDDYYLKYTANAHRGDYDNSLKVDIAYETTREKVREFIHAGKMSEIIFTCGATDSLNLMVFGYFRQILKKGDEVLLTKSEHASNILPWFELEDELGIVVKYIDLDDDYKVTLEAVKKAMTEKTKVISIAHITNVVGDVRPIKEITKYAHEHGVYVACDGAQSVAHMPVDVKEMDVDFFVFSAHKMCGPTGIGVLYGKEEYLNNMKPVRYGGGMNASFLPDGTRIYDDIPTLFEAGTQNIAGVIGFGATLDYLNKIGMENIQAYEKELRSYAIEKLKEVPGIILYNEKSEGGIITFNMKDIFAQDLAIYLNKYHICVRAGNHCAKILKDELKIKNTCRMSLYFYNTKEEIDRMIEVLKNPNIKQEII</sequence>
<dbReference type="InterPro" id="IPR015421">
    <property type="entry name" value="PyrdxlP-dep_Trfase_major"/>
</dbReference>
<evidence type="ECO:0000256" key="4">
    <source>
        <dbReference type="ARBA" id="ARBA00022679"/>
    </source>
</evidence>
<dbReference type="PANTHER" id="PTHR43586">
    <property type="entry name" value="CYSTEINE DESULFURASE"/>
    <property type="match status" value="1"/>
</dbReference>
<evidence type="ECO:0000256" key="1">
    <source>
        <dbReference type="ARBA" id="ARBA00001933"/>
    </source>
</evidence>
<dbReference type="CDD" id="cd06453">
    <property type="entry name" value="SufS_like"/>
    <property type="match status" value="1"/>
</dbReference>
<dbReference type="GO" id="GO:0006534">
    <property type="term" value="P:cysteine metabolic process"/>
    <property type="evidence" value="ECO:0007669"/>
    <property type="project" value="InterPro"/>
</dbReference>
<proteinExistence type="inferred from homology"/>
<dbReference type="InterPro" id="IPR015422">
    <property type="entry name" value="PyrdxlP-dep_Trfase_small"/>
</dbReference>
<reference evidence="9" key="2">
    <citation type="journal article" date="2021" name="PeerJ">
        <title>Extensive microbial diversity within the chicken gut microbiome revealed by metagenomics and culture.</title>
        <authorList>
            <person name="Gilroy R."/>
            <person name="Ravi A."/>
            <person name="Getino M."/>
            <person name="Pursley I."/>
            <person name="Horton D.L."/>
            <person name="Alikhan N.F."/>
            <person name="Baker D."/>
            <person name="Gharbi K."/>
            <person name="Hall N."/>
            <person name="Watson M."/>
            <person name="Adriaenssens E.M."/>
            <person name="Foster-Nyarko E."/>
            <person name="Jarju S."/>
            <person name="Secka A."/>
            <person name="Antonio M."/>
            <person name="Oren A."/>
            <person name="Chaudhuri R.R."/>
            <person name="La Ragione R."/>
            <person name="Hildebrand F."/>
            <person name="Pallen M.J."/>
        </authorList>
    </citation>
    <scope>NUCLEOTIDE SEQUENCE</scope>
    <source>
        <strain evidence="9">CHK197-8231</strain>
    </source>
</reference>
<organism evidence="9 10">
    <name type="scientific">Candidatus Fimihabitans intestinipullorum</name>
    <dbReference type="NCBI Taxonomy" id="2840820"/>
    <lineage>
        <taxon>Bacteria</taxon>
        <taxon>Bacillati</taxon>
        <taxon>Mycoplasmatota</taxon>
        <taxon>Mycoplasmatota incertae sedis</taxon>
        <taxon>Candidatus Fimihabitans</taxon>
    </lineage>
</organism>
<evidence type="ECO:0000256" key="2">
    <source>
        <dbReference type="ARBA" id="ARBA00010447"/>
    </source>
</evidence>
<dbReference type="Gene3D" id="3.40.640.10">
    <property type="entry name" value="Type I PLP-dependent aspartate aminotransferase-like (Major domain)"/>
    <property type="match status" value="1"/>
</dbReference>
<dbReference type="EMBL" id="DVML01000005">
    <property type="protein sequence ID" value="HIU22023.1"/>
    <property type="molecule type" value="Genomic_DNA"/>
</dbReference>
<keyword evidence="5" id="KW-0663">Pyridoxal phosphate</keyword>
<dbReference type="GO" id="GO:0031071">
    <property type="term" value="F:cysteine desulfurase activity"/>
    <property type="evidence" value="ECO:0007669"/>
    <property type="project" value="UniProtKB-EC"/>
</dbReference>
<accession>A0A9D1HUS9</accession>
<keyword evidence="4" id="KW-0808">Transferase</keyword>
<dbReference type="InterPro" id="IPR010970">
    <property type="entry name" value="Cys_dSase_SufS"/>
</dbReference>
<dbReference type="EC" id="2.8.1.7" evidence="3"/>
<dbReference type="Proteomes" id="UP000824087">
    <property type="component" value="Unassembled WGS sequence"/>
</dbReference>
<comment type="similarity">
    <text evidence="2">Belongs to the class-V pyridoxal-phosphate-dependent aminotransferase family. Csd subfamily.</text>
</comment>
<dbReference type="SUPFAM" id="SSF53383">
    <property type="entry name" value="PLP-dependent transferases"/>
    <property type="match status" value="1"/>
</dbReference>
<evidence type="ECO:0000313" key="9">
    <source>
        <dbReference type="EMBL" id="HIU22023.1"/>
    </source>
</evidence>
<dbReference type="GO" id="GO:0030170">
    <property type="term" value="F:pyridoxal phosphate binding"/>
    <property type="evidence" value="ECO:0007669"/>
    <property type="project" value="InterPro"/>
</dbReference>
<gene>
    <name evidence="9" type="ORF">IAD49_00355</name>
</gene>
<feature type="domain" description="Aminotransferase class V" evidence="8">
    <location>
        <begin position="14"/>
        <end position="382"/>
    </location>
</feature>
<dbReference type="InterPro" id="IPR020578">
    <property type="entry name" value="Aminotrans_V_PyrdxlP_BS"/>
</dbReference>
<dbReference type="Pfam" id="PF00266">
    <property type="entry name" value="Aminotran_5"/>
    <property type="match status" value="1"/>
</dbReference>
<comment type="cofactor">
    <cofactor evidence="1 7">
        <name>pyridoxal 5'-phosphate</name>
        <dbReference type="ChEBI" id="CHEBI:597326"/>
    </cofactor>
</comment>
<evidence type="ECO:0000256" key="6">
    <source>
        <dbReference type="ARBA" id="ARBA00050776"/>
    </source>
</evidence>
<dbReference type="PIRSF" id="PIRSF005572">
    <property type="entry name" value="NifS"/>
    <property type="match status" value="1"/>
</dbReference>